<dbReference type="Pfam" id="PF07727">
    <property type="entry name" value="RVT_2"/>
    <property type="match status" value="1"/>
</dbReference>
<dbReference type="KEGG" id="nta:107797671"/>
<dbReference type="STRING" id="4097.A0A1S4AI13"/>
<proteinExistence type="predicted"/>
<name>A0A1S4AI13_TOBAC</name>
<reference evidence="2" key="1">
    <citation type="submission" date="2025-08" db="UniProtKB">
        <authorList>
            <consortium name="RefSeq"/>
        </authorList>
    </citation>
    <scope>IDENTIFICATION</scope>
</reference>
<gene>
    <name evidence="2" type="primary">LOC107797671</name>
</gene>
<evidence type="ECO:0000259" key="1">
    <source>
        <dbReference type="Pfam" id="PF07727"/>
    </source>
</evidence>
<dbReference type="RefSeq" id="XP_016476063.1">
    <property type="nucleotide sequence ID" value="XM_016620577.1"/>
</dbReference>
<dbReference type="SUPFAM" id="SSF56672">
    <property type="entry name" value="DNA/RNA polymerases"/>
    <property type="match status" value="1"/>
</dbReference>
<accession>A0A1S4AI13</accession>
<organism evidence="2">
    <name type="scientific">Nicotiana tabacum</name>
    <name type="common">Common tobacco</name>
    <dbReference type="NCBI Taxonomy" id="4097"/>
    <lineage>
        <taxon>Eukaryota</taxon>
        <taxon>Viridiplantae</taxon>
        <taxon>Streptophyta</taxon>
        <taxon>Embryophyta</taxon>
        <taxon>Tracheophyta</taxon>
        <taxon>Spermatophyta</taxon>
        <taxon>Magnoliopsida</taxon>
        <taxon>eudicotyledons</taxon>
        <taxon>Gunneridae</taxon>
        <taxon>Pentapetalae</taxon>
        <taxon>asterids</taxon>
        <taxon>lamiids</taxon>
        <taxon>Solanales</taxon>
        <taxon>Solanaceae</taxon>
        <taxon>Nicotianoideae</taxon>
        <taxon>Nicotianeae</taxon>
        <taxon>Nicotiana</taxon>
    </lineage>
</organism>
<sequence length="249" mass="28625">MKLTKALVKMRFKQSHFDYSLFTKRKNNDIVVVLVYVDDLLITGTNPNQLNEIRNYLQTRFKIKDLGELKFFLGIEFARSKEGIRMNQRMYGMELISESGLGGAKPVGTPLEMNQKQTSTEYDSWMKTNAEDEIFRDPSSFQRLVGRLLYLTMTKPDLSFTVQVLSQFVHCPKVSHMKVTLRVVRYIKAELGLGLFMPANNTNKLTTYCDSDWGAFLQIRRSVTSYLVKFGSVLVSWKSKKQAISRSSA</sequence>
<dbReference type="AlphaFoldDB" id="A0A1S4AI13"/>
<dbReference type="PANTHER" id="PTHR11439:SF518">
    <property type="entry name" value="REVERSE TRANSCRIPTASE TY1_COPIA-TYPE DOMAIN-CONTAINING PROTEIN"/>
    <property type="match status" value="1"/>
</dbReference>
<dbReference type="OrthoDB" id="1107210at2759"/>
<dbReference type="InterPro" id="IPR043502">
    <property type="entry name" value="DNA/RNA_pol_sf"/>
</dbReference>
<dbReference type="PaxDb" id="4097-A0A1S4AI13"/>
<feature type="domain" description="Reverse transcriptase Ty1/copia-type" evidence="1">
    <location>
        <begin position="2"/>
        <end position="112"/>
    </location>
</feature>
<protein>
    <submittedName>
        <fullName evidence="2">Uncharacterized mitochondrial protein AtMg00810-like</fullName>
    </submittedName>
</protein>
<dbReference type="InterPro" id="IPR013103">
    <property type="entry name" value="RVT_2"/>
</dbReference>
<dbReference type="PANTHER" id="PTHR11439">
    <property type="entry name" value="GAG-POL-RELATED RETROTRANSPOSON"/>
    <property type="match status" value="1"/>
</dbReference>
<evidence type="ECO:0000313" key="2">
    <source>
        <dbReference type="RefSeq" id="XP_016476063.1"/>
    </source>
</evidence>